<keyword evidence="1" id="KW-0812">Transmembrane</keyword>
<dbReference type="EMBL" id="CP011125">
    <property type="protein sequence ID" value="AKF09048.1"/>
    <property type="molecule type" value="Genomic_DNA"/>
</dbReference>
<reference evidence="2 3" key="1">
    <citation type="submission" date="2015-03" db="EMBL/GenBank/DDBJ databases">
        <title>Genome assembly of Sandaracinus amylolyticus DSM 53668.</title>
        <authorList>
            <person name="Sharma G."/>
            <person name="Subramanian S."/>
        </authorList>
    </citation>
    <scope>NUCLEOTIDE SEQUENCE [LARGE SCALE GENOMIC DNA]</scope>
    <source>
        <strain evidence="2 3">DSM 53668</strain>
    </source>
</reference>
<dbReference type="OrthoDB" id="9856365at2"/>
<protein>
    <submittedName>
        <fullName evidence="2">Uncharacterized protein</fullName>
    </submittedName>
</protein>
<keyword evidence="1" id="KW-1133">Transmembrane helix</keyword>
<evidence type="ECO:0000313" key="2">
    <source>
        <dbReference type="EMBL" id="AKF09048.1"/>
    </source>
</evidence>
<gene>
    <name evidence="2" type="ORF">DB32_006197</name>
</gene>
<dbReference type="Proteomes" id="UP000034883">
    <property type="component" value="Chromosome"/>
</dbReference>
<dbReference type="STRING" id="927083.DB32_006197"/>
<evidence type="ECO:0000313" key="3">
    <source>
        <dbReference type="Proteomes" id="UP000034883"/>
    </source>
</evidence>
<dbReference type="KEGG" id="samy:DB32_006197"/>
<proteinExistence type="predicted"/>
<feature type="transmembrane region" description="Helical" evidence="1">
    <location>
        <begin position="68"/>
        <end position="86"/>
    </location>
</feature>
<evidence type="ECO:0000256" key="1">
    <source>
        <dbReference type="SAM" id="Phobius"/>
    </source>
</evidence>
<sequence>MLEMMAGRVHETREGHFVGTIFVSFIGPLFPLRTMYVTSEEVSRHGNATTVRWSGIDLPLHPTSVALGYLRVWLPILAFVAPFALMWGESIDFGRPEWLLSVALLALWIVALVVPGKLRGERAKQIEVLGAATGLALDPAALERVQRAGRADVVGHELTQHGVAIDDPTRLADAARADVLALAYAYARYRAVDDPAWRACASAMWSRIARDGV</sequence>
<name>A0A0F6W711_9BACT</name>
<accession>A0A0F6W711</accession>
<keyword evidence="3" id="KW-1185">Reference proteome</keyword>
<organism evidence="2 3">
    <name type="scientific">Sandaracinus amylolyticus</name>
    <dbReference type="NCBI Taxonomy" id="927083"/>
    <lineage>
        <taxon>Bacteria</taxon>
        <taxon>Pseudomonadati</taxon>
        <taxon>Myxococcota</taxon>
        <taxon>Polyangia</taxon>
        <taxon>Polyangiales</taxon>
        <taxon>Sandaracinaceae</taxon>
        <taxon>Sandaracinus</taxon>
    </lineage>
</organism>
<feature type="transmembrane region" description="Helical" evidence="1">
    <location>
        <begin position="98"/>
        <end position="116"/>
    </location>
</feature>
<keyword evidence="1" id="KW-0472">Membrane</keyword>
<dbReference type="AlphaFoldDB" id="A0A0F6W711"/>
<dbReference type="RefSeq" id="WP_157069569.1">
    <property type="nucleotide sequence ID" value="NZ_CP011125.1"/>
</dbReference>